<reference evidence="7" key="1">
    <citation type="submission" date="2017-09" db="EMBL/GenBank/DDBJ databases">
        <authorList>
            <person name="Varghese N."/>
            <person name="Submissions S."/>
        </authorList>
    </citation>
    <scope>NUCLEOTIDE SEQUENCE [LARGE SCALE GENOMIC DNA]</scope>
    <source>
        <strain evidence="7">DSM 25885</strain>
    </source>
</reference>
<dbReference type="Gene3D" id="3.40.720.10">
    <property type="entry name" value="Alkaline Phosphatase, subunit A"/>
    <property type="match status" value="1"/>
</dbReference>
<sequence>MATKKIDYSFLLFLGALLFMTEGFCQTQAENYTKKFLNGRERTGEFEVRSNIENRPNIFMITVDMISPDVYSPSRELKKHINTPNLDKLAQAGTTFNKAFCTAPVCGPSRATILTGRHQPYLTNGERAPMGMIRNLKEGDIIFPQYLKKSGYNIKHVGKWHVGAEKFIQTFGENQHGWDRWAPPLLDDELYIAYLDKLNVKPQKYSKEIYGKQHDRHTKGNSLGGWIVQEDNKPFPLQAHYSVFLAELAKQKLDAAKRNHPNKPVFLQLEFFDPHQPYSIPAGFEDRYEALKKVVKLPVSYQKLIETDFAKIEGEDNIYEVYRQYWGLYNEEMLKDYIIGHLLQMEVVDKALGVFFNYLEEQNLWDDAVIMLSADHGDMNGRMGMADKGVYFQPDIFRVPLYIKEPGDNSKKTPGVHDPVSSLDIGPTLLGYAGIKTPKFMEGESLSSVINGGERSKLHHVFQTGWHVGVNYGFGYQFQINGTHWFYGYNISTGTQELYDIDADDQINHFHDKDKDELVKLIVNKVAEVMQADNRWLGYWATFRLHNAAYLPKTNDDMQMFKPKDKH</sequence>
<proteinExistence type="inferred from homology"/>
<keyword evidence="7" id="KW-1185">Reference proteome</keyword>
<dbReference type="PANTHER" id="PTHR42693:SF33">
    <property type="entry name" value="ARYLSULFATASE"/>
    <property type="match status" value="1"/>
</dbReference>
<organism evidence="6 7">
    <name type="scientific">Flagellimonas pacifica</name>
    <dbReference type="NCBI Taxonomy" id="1247520"/>
    <lineage>
        <taxon>Bacteria</taxon>
        <taxon>Pseudomonadati</taxon>
        <taxon>Bacteroidota</taxon>
        <taxon>Flavobacteriia</taxon>
        <taxon>Flavobacteriales</taxon>
        <taxon>Flavobacteriaceae</taxon>
        <taxon>Flagellimonas</taxon>
    </lineage>
</organism>
<dbReference type="InterPro" id="IPR024607">
    <property type="entry name" value="Sulfatase_CS"/>
</dbReference>
<comment type="similarity">
    <text evidence="1">Belongs to the sulfatase family.</text>
</comment>
<feature type="domain" description="Sulfatase N-terminal" evidence="5">
    <location>
        <begin position="81"/>
        <end position="435"/>
    </location>
</feature>
<dbReference type="AlphaFoldDB" id="A0A285MX36"/>
<protein>
    <submittedName>
        <fullName evidence="6">Arylsulfatase A</fullName>
    </submittedName>
</protein>
<name>A0A285MX36_9FLAO</name>
<dbReference type="PROSITE" id="PS00523">
    <property type="entry name" value="SULFATASE_1"/>
    <property type="match status" value="1"/>
</dbReference>
<keyword evidence="3" id="KW-0378">Hydrolase</keyword>
<dbReference type="InterPro" id="IPR017850">
    <property type="entry name" value="Alkaline_phosphatase_core_sf"/>
</dbReference>
<dbReference type="InterPro" id="IPR050738">
    <property type="entry name" value="Sulfatase"/>
</dbReference>
<evidence type="ECO:0000256" key="4">
    <source>
        <dbReference type="ARBA" id="ARBA00022837"/>
    </source>
</evidence>
<dbReference type="GO" id="GO:0004065">
    <property type="term" value="F:arylsulfatase activity"/>
    <property type="evidence" value="ECO:0007669"/>
    <property type="project" value="TreeGrafter"/>
</dbReference>
<keyword evidence="2" id="KW-0479">Metal-binding</keyword>
<dbReference type="GO" id="GO:0046872">
    <property type="term" value="F:metal ion binding"/>
    <property type="evidence" value="ECO:0007669"/>
    <property type="project" value="UniProtKB-KW"/>
</dbReference>
<dbReference type="EMBL" id="OBEH01000007">
    <property type="protein sequence ID" value="SNZ01760.1"/>
    <property type="molecule type" value="Genomic_DNA"/>
</dbReference>
<evidence type="ECO:0000256" key="1">
    <source>
        <dbReference type="ARBA" id="ARBA00008779"/>
    </source>
</evidence>
<evidence type="ECO:0000313" key="6">
    <source>
        <dbReference type="EMBL" id="SNZ01760.1"/>
    </source>
</evidence>
<dbReference type="InterPro" id="IPR000917">
    <property type="entry name" value="Sulfatase_N"/>
</dbReference>
<accession>A0A285MX36</accession>
<keyword evidence="4" id="KW-0106">Calcium</keyword>
<evidence type="ECO:0000256" key="3">
    <source>
        <dbReference type="ARBA" id="ARBA00022801"/>
    </source>
</evidence>
<dbReference type="Proteomes" id="UP000219048">
    <property type="component" value="Unassembled WGS sequence"/>
</dbReference>
<evidence type="ECO:0000313" key="7">
    <source>
        <dbReference type="Proteomes" id="UP000219048"/>
    </source>
</evidence>
<dbReference type="SUPFAM" id="SSF53649">
    <property type="entry name" value="Alkaline phosphatase-like"/>
    <property type="match status" value="1"/>
</dbReference>
<gene>
    <name evidence="6" type="ORF">SAMN06265377_3603</name>
</gene>
<evidence type="ECO:0000256" key="2">
    <source>
        <dbReference type="ARBA" id="ARBA00022723"/>
    </source>
</evidence>
<dbReference type="Pfam" id="PF00884">
    <property type="entry name" value="Sulfatase"/>
    <property type="match status" value="1"/>
</dbReference>
<evidence type="ECO:0000259" key="5">
    <source>
        <dbReference type="Pfam" id="PF00884"/>
    </source>
</evidence>
<dbReference type="PANTHER" id="PTHR42693">
    <property type="entry name" value="ARYLSULFATASE FAMILY MEMBER"/>
    <property type="match status" value="1"/>
</dbReference>
<dbReference type="RefSeq" id="WP_207763957.1">
    <property type="nucleotide sequence ID" value="NZ_OBEH01000007.1"/>
</dbReference>